<dbReference type="Proteomes" id="UP001239111">
    <property type="component" value="Chromosome 1"/>
</dbReference>
<protein>
    <submittedName>
        <fullName evidence="1">Uncharacterized protein</fullName>
    </submittedName>
</protein>
<keyword evidence="2" id="KW-1185">Reference proteome</keyword>
<organism evidence="1 2">
    <name type="scientific">Eretmocerus hayati</name>
    <dbReference type="NCBI Taxonomy" id="131215"/>
    <lineage>
        <taxon>Eukaryota</taxon>
        <taxon>Metazoa</taxon>
        <taxon>Ecdysozoa</taxon>
        <taxon>Arthropoda</taxon>
        <taxon>Hexapoda</taxon>
        <taxon>Insecta</taxon>
        <taxon>Pterygota</taxon>
        <taxon>Neoptera</taxon>
        <taxon>Endopterygota</taxon>
        <taxon>Hymenoptera</taxon>
        <taxon>Apocrita</taxon>
        <taxon>Proctotrupomorpha</taxon>
        <taxon>Chalcidoidea</taxon>
        <taxon>Aphelinidae</taxon>
        <taxon>Aphelininae</taxon>
        <taxon>Eretmocerus</taxon>
    </lineage>
</organism>
<reference evidence="1" key="1">
    <citation type="submission" date="2023-04" db="EMBL/GenBank/DDBJ databases">
        <title>A chromosome-level genome assembly of the parasitoid wasp Eretmocerus hayati.</title>
        <authorList>
            <person name="Zhong Y."/>
            <person name="Liu S."/>
            <person name="Liu Y."/>
        </authorList>
    </citation>
    <scope>NUCLEOTIDE SEQUENCE</scope>
    <source>
        <strain evidence="1">ZJU_SS_LIU_2023</strain>
    </source>
</reference>
<accession>A0ACC2PVB1</accession>
<comment type="caution">
    <text evidence="1">The sequence shown here is derived from an EMBL/GenBank/DDBJ whole genome shotgun (WGS) entry which is preliminary data.</text>
</comment>
<sequence length="424" mass="48044">MPKINVRYERTRRDEDSNNYFVQNVQEFPDVAKNDIFVRRITRILILILVYFIFSISLTFYQKRFYDVNESKLPLVVVSSHLVLKYLFASTIRHFRKCCKSHQQICHLSWQNIMWTLVPPGVASGLDIGLSNWGMSLVTMSMYTMTKSTTVIFILGFAVLFKLERKSWLLGGIVFMISGGLIMFTYESSQFNLLGFSLCLLASFVSGIRWTLTQMIMQRSKLGLRNPVDMMYFTQPWMFLSIFPFALYIEGRDVLTDLGKVDWDDSSLILLTVSSVFCGAVLAFSMEIAEFLVVTYGSSLTLSIAGIFKEICILVIAYKVRGDKMSGLNFVGLLLCLGGITLHVIQKIMISKQDSVGGLELQSSSLPSTSAKATEMVDSNLPLIMEKSSSLTNLLNANFSSDEEEEIIKENSRQLLSNIVQRRE</sequence>
<proteinExistence type="predicted"/>
<name>A0ACC2PVB1_9HYME</name>
<gene>
    <name evidence="1" type="ORF">QAD02_023222</name>
</gene>
<dbReference type="EMBL" id="CM056741">
    <property type="protein sequence ID" value="KAJ8687428.1"/>
    <property type="molecule type" value="Genomic_DNA"/>
</dbReference>
<evidence type="ECO:0000313" key="2">
    <source>
        <dbReference type="Proteomes" id="UP001239111"/>
    </source>
</evidence>
<evidence type="ECO:0000313" key="1">
    <source>
        <dbReference type="EMBL" id="KAJ8687428.1"/>
    </source>
</evidence>